<dbReference type="EMBL" id="BJXR01000072">
    <property type="protein sequence ID" value="GEN13003.1"/>
    <property type="molecule type" value="Genomic_DNA"/>
</dbReference>
<organism evidence="1 4">
    <name type="scientific">Myxococcus fulvus</name>
    <dbReference type="NCBI Taxonomy" id="33"/>
    <lineage>
        <taxon>Bacteria</taxon>
        <taxon>Pseudomonadati</taxon>
        <taxon>Myxococcota</taxon>
        <taxon>Myxococcia</taxon>
        <taxon>Myxococcales</taxon>
        <taxon>Cystobacterineae</taxon>
        <taxon>Myxococcaceae</taxon>
        <taxon>Myxococcus</taxon>
    </lineage>
</organism>
<evidence type="ECO:0000313" key="2">
    <source>
        <dbReference type="EMBL" id="SEU38364.1"/>
    </source>
</evidence>
<evidence type="ECO:0000313" key="1">
    <source>
        <dbReference type="EMBL" id="GEN13003.1"/>
    </source>
</evidence>
<comment type="caution">
    <text evidence="1">The sequence shown here is derived from an EMBL/GenBank/DDBJ whole genome shotgun (WGS) entry which is preliminary data.</text>
</comment>
<dbReference type="STRING" id="1334629.MFUL124B02_09890"/>
<evidence type="ECO:0000313" key="4">
    <source>
        <dbReference type="Proteomes" id="UP000321514"/>
    </source>
</evidence>
<name>A0A511TH81_MYXFU</name>
<protein>
    <submittedName>
        <fullName evidence="2">WG containing repeat-containing protein</fullName>
    </submittedName>
</protein>
<proteinExistence type="predicted"/>
<dbReference type="Proteomes" id="UP000183760">
    <property type="component" value="Unassembled WGS sequence"/>
</dbReference>
<accession>A0A511TH81</accession>
<reference evidence="1 4" key="2">
    <citation type="submission" date="2019-07" db="EMBL/GenBank/DDBJ databases">
        <title>Whole genome shotgun sequence of Myxococcus fulvus NBRC 100333.</title>
        <authorList>
            <person name="Hosoyama A."/>
            <person name="Uohara A."/>
            <person name="Ohji S."/>
            <person name="Ichikawa N."/>
        </authorList>
    </citation>
    <scope>NUCLEOTIDE SEQUENCE [LARGE SCALE GENOMIC DNA]</scope>
    <source>
        <strain evidence="1 4">NBRC 100333</strain>
    </source>
</reference>
<dbReference type="PANTHER" id="PTHR37841">
    <property type="entry name" value="GLR2918 PROTEIN"/>
    <property type="match status" value="1"/>
</dbReference>
<keyword evidence="3" id="KW-1185">Reference proteome</keyword>
<reference evidence="2 3" key="1">
    <citation type="submission" date="2016-10" db="EMBL/GenBank/DDBJ databases">
        <authorList>
            <person name="Varghese N."/>
            <person name="Submissions S."/>
        </authorList>
    </citation>
    <scope>NUCLEOTIDE SEQUENCE [LARGE SCALE GENOMIC DNA]</scope>
    <source>
        <strain evidence="2 3">DSM 16525</strain>
    </source>
</reference>
<dbReference type="EMBL" id="FOIB01000013">
    <property type="protein sequence ID" value="SEU38364.1"/>
    <property type="molecule type" value="Genomic_DNA"/>
</dbReference>
<dbReference type="Pfam" id="PF14903">
    <property type="entry name" value="WG_beta_rep"/>
    <property type="match status" value="3"/>
</dbReference>
<dbReference type="AlphaFoldDB" id="A0A511TH81"/>
<sequence length="302" mass="31960">MSATRYGFIDTKGELVIPSPHGTPFSFNEGLARMPTGDGWAFIDVKGETKLKVKRAFMGFSDGLALTDEGFIDPSGALVLPVTFKANFTKYVIAGAPYVNVGRFDSGLAPVMRSGAKASDGYINHQGEVVLDGFGGGLARAFFKGKALVSLKKPPKGETSRLIDPKGTCLATYSFESMGSSLMDGVVVVVKGQKLGFVNEAGEWVLAPGIASWDGALSECWFSEGLARVKVKGRYGFIDKKGGQVIEPRFEAVNGGFSEGLAAVKEGGLFGYIHPDGSWALTPRFASAQPFTHGRAVVLNAG</sequence>
<dbReference type="RefSeq" id="WP_046711802.1">
    <property type="nucleotide sequence ID" value="NZ_BJXR01000072.1"/>
</dbReference>
<dbReference type="OrthoDB" id="5380961at2"/>
<dbReference type="InterPro" id="IPR032774">
    <property type="entry name" value="WG_beta_rep"/>
</dbReference>
<gene>
    <name evidence="1" type="ORF">MFU01_80400</name>
    <name evidence="2" type="ORF">SAMN05443572_11334</name>
</gene>
<dbReference type="Proteomes" id="UP000321514">
    <property type="component" value="Unassembled WGS sequence"/>
</dbReference>
<dbReference type="PANTHER" id="PTHR37841:SF1">
    <property type="entry name" value="DUF3298 DOMAIN-CONTAINING PROTEIN"/>
    <property type="match status" value="1"/>
</dbReference>
<evidence type="ECO:0000313" key="3">
    <source>
        <dbReference type="Proteomes" id="UP000183760"/>
    </source>
</evidence>